<evidence type="ECO:0000313" key="2">
    <source>
        <dbReference type="EMBL" id="AWU94667.1"/>
    </source>
</evidence>
<name>A0A2U9S6J7_9PROT</name>
<keyword evidence="3" id="KW-1185">Reference proteome</keyword>
<accession>A0A2U9S6J7</accession>
<dbReference type="KEGG" id="azm:DM194_10555"/>
<evidence type="ECO:0000256" key="1">
    <source>
        <dbReference type="SAM" id="MobiDB-lite"/>
    </source>
</evidence>
<dbReference type="Proteomes" id="UP000249605">
    <property type="component" value="Chromosome"/>
</dbReference>
<dbReference type="AlphaFoldDB" id="A0A2U9S6J7"/>
<feature type="compositionally biased region" description="Polar residues" evidence="1">
    <location>
        <begin position="95"/>
        <end position="105"/>
    </location>
</feature>
<feature type="region of interest" description="Disordered" evidence="1">
    <location>
        <begin position="84"/>
        <end position="105"/>
    </location>
</feature>
<dbReference type="EMBL" id="CP029829">
    <property type="protein sequence ID" value="AWU94667.1"/>
    <property type="molecule type" value="Genomic_DNA"/>
</dbReference>
<gene>
    <name evidence="2" type="ORF">DM194_10555</name>
</gene>
<sequence>MRNRCDLAVKFFTGEKRTVGLDTLKEQRATGRTPASSLGPEVAMTRRNALHSIIEEAAAARSALCENELVIRLDNILSIARAALEEGEEDEMPQPAQSVGRTSRP</sequence>
<proteinExistence type="predicted"/>
<reference evidence="2 3" key="1">
    <citation type="journal article" date="2019" name="Int. J. Syst. Evol. Microbiol.">
        <title>Azospirillum ramasamyi sp. nov., a novel diazotrophic bacterium isolated from fermented bovine products.</title>
        <authorList>
            <person name="Anandham R."/>
            <person name="Heo J."/>
            <person name="Krishnamoorthy R."/>
            <person name="SenthilKumar M."/>
            <person name="Gopal N.O."/>
            <person name="Kim S.J."/>
            <person name="Kwon S.W."/>
        </authorList>
    </citation>
    <scope>NUCLEOTIDE SEQUENCE [LARGE SCALE GENOMIC DNA]</scope>
    <source>
        <strain evidence="2 3">M2T2B2</strain>
    </source>
</reference>
<dbReference type="OrthoDB" id="7308129at2"/>
<protein>
    <submittedName>
        <fullName evidence="2">Uncharacterized protein</fullName>
    </submittedName>
</protein>
<organism evidence="2 3">
    <name type="scientific">Azospirillum ramasamyi</name>
    <dbReference type="NCBI Taxonomy" id="682998"/>
    <lineage>
        <taxon>Bacteria</taxon>
        <taxon>Pseudomonadati</taxon>
        <taxon>Pseudomonadota</taxon>
        <taxon>Alphaproteobacteria</taxon>
        <taxon>Rhodospirillales</taxon>
        <taxon>Azospirillaceae</taxon>
        <taxon>Azospirillum</taxon>
    </lineage>
</organism>
<evidence type="ECO:0000313" key="3">
    <source>
        <dbReference type="Proteomes" id="UP000249605"/>
    </source>
</evidence>